<evidence type="ECO:0000256" key="1">
    <source>
        <dbReference type="SAM" id="MobiDB-lite"/>
    </source>
</evidence>
<reference evidence="2" key="1">
    <citation type="submission" date="2022-07" db="EMBL/GenBank/DDBJ databases">
        <title>Genome Sequence of Agrocybe chaxingu.</title>
        <authorList>
            <person name="Buettner E."/>
        </authorList>
    </citation>
    <scope>NUCLEOTIDE SEQUENCE</scope>
    <source>
        <strain evidence="2">MP-N11</strain>
    </source>
</reference>
<gene>
    <name evidence="2" type="ORF">NLJ89_g2584</name>
</gene>
<sequence>MSDSERNRLLSVLEAHGKSFLDSFAPLEANATSSKRKSRGDDSISRNRWKQEEEEWHGIGRDSEYAGSDEDDEDEEGEGSGEGSDVVDDFEHTDDEFSSTRSQSNVIIFSDIKPQKSVVIDHVAKAQMKTFMSSKTSKVSSSITAPVTKRRREEEDEKTNVQNDALLHKLVHTKLLSGSMDTKLNLNPAQRRKALAGRVLELSGEAKLGKGEKAVRAIERTKAAKRVREGLNNKQQERRKQELEEVSLSPSHSKKEMLM</sequence>
<protein>
    <submittedName>
        <fullName evidence="2">Uncharacterized protein</fullName>
    </submittedName>
</protein>
<feature type="region of interest" description="Disordered" evidence="1">
    <location>
        <begin position="226"/>
        <end position="259"/>
    </location>
</feature>
<keyword evidence="3" id="KW-1185">Reference proteome</keyword>
<name>A0A9W8K6B5_9AGAR</name>
<feature type="region of interest" description="Disordered" evidence="1">
    <location>
        <begin position="138"/>
        <end position="161"/>
    </location>
</feature>
<dbReference type="EMBL" id="JANKHO010000163">
    <property type="protein sequence ID" value="KAJ3514075.1"/>
    <property type="molecule type" value="Genomic_DNA"/>
</dbReference>
<comment type="caution">
    <text evidence="2">The sequence shown here is derived from an EMBL/GenBank/DDBJ whole genome shotgun (WGS) entry which is preliminary data.</text>
</comment>
<evidence type="ECO:0000313" key="2">
    <source>
        <dbReference type="EMBL" id="KAJ3514075.1"/>
    </source>
</evidence>
<feature type="compositionally biased region" description="Acidic residues" evidence="1">
    <location>
        <begin position="67"/>
        <end position="97"/>
    </location>
</feature>
<evidence type="ECO:0000313" key="3">
    <source>
        <dbReference type="Proteomes" id="UP001148786"/>
    </source>
</evidence>
<dbReference type="Proteomes" id="UP001148786">
    <property type="component" value="Unassembled WGS sequence"/>
</dbReference>
<dbReference type="OrthoDB" id="5556956at2759"/>
<accession>A0A9W8K6B5</accession>
<organism evidence="2 3">
    <name type="scientific">Agrocybe chaxingu</name>
    <dbReference type="NCBI Taxonomy" id="84603"/>
    <lineage>
        <taxon>Eukaryota</taxon>
        <taxon>Fungi</taxon>
        <taxon>Dikarya</taxon>
        <taxon>Basidiomycota</taxon>
        <taxon>Agaricomycotina</taxon>
        <taxon>Agaricomycetes</taxon>
        <taxon>Agaricomycetidae</taxon>
        <taxon>Agaricales</taxon>
        <taxon>Agaricineae</taxon>
        <taxon>Strophariaceae</taxon>
        <taxon>Agrocybe</taxon>
    </lineage>
</organism>
<proteinExistence type="predicted"/>
<feature type="compositionally biased region" description="Basic and acidic residues" evidence="1">
    <location>
        <begin position="39"/>
        <end position="64"/>
    </location>
</feature>
<feature type="region of interest" description="Disordered" evidence="1">
    <location>
        <begin position="27"/>
        <end position="102"/>
    </location>
</feature>
<feature type="compositionally biased region" description="Basic and acidic residues" evidence="1">
    <location>
        <begin position="226"/>
        <end position="243"/>
    </location>
</feature>
<dbReference type="AlphaFoldDB" id="A0A9W8K6B5"/>